<evidence type="ECO:0000256" key="1">
    <source>
        <dbReference type="SAM" id="MobiDB-lite"/>
    </source>
</evidence>
<dbReference type="EMBL" id="JAWCUI010000002">
    <property type="protein sequence ID" value="KAL1903070.1"/>
    <property type="molecule type" value="Genomic_DNA"/>
</dbReference>
<feature type="compositionally biased region" description="Basic and acidic residues" evidence="1">
    <location>
        <begin position="208"/>
        <end position="217"/>
    </location>
</feature>
<feature type="compositionally biased region" description="Basic and acidic residues" evidence="1">
    <location>
        <begin position="730"/>
        <end position="748"/>
    </location>
</feature>
<dbReference type="InterPro" id="IPR056222">
    <property type="entry name" value="PH_23"/>
</dbReference>
<feature type="compositionally biased region" description="Low complexity" evidence="1">
    <location>
        <begin position="1816"/>
        <end position="1832"/>
    </location>
</feature>
<feature type="domain" description="PH" evidence="4">
    <location>
        <begin position="1635"/>
        <end position="1782"/>
    </location>
</feature>
<evidence type="ECO:0000259" key="3">
    <source>
        <dbReference type="Pfam" id="PF24344"/>
    </source>
</evidence>
<evidence type="ECO:0000259" key="4">
    <source>
        <dbReference type="Pfam" id="PF24345"/>
    </source>
</evidence>
<dbReference type="Pfam" id="PF24344">
    <property type="entry name" value="PH_23"/>
    <property type="match status" value="1"/>
</dbReference>
<proteinExistence type="predicted"/>
<feature type="compositionally biased region" description="Low complexity" evidence="1">
    <location>
        <begin position="944"/>
        <end position="959"/>
    </location>
</feature>
<feature type="region of interest" description="Disordered" evidence="1">
    <location>
        <begin position="644"/>
        <end position="663"/>
    </location>
</feature>
<feature type="compositionally biased region" description="Basic and acidic residues" evidence="1">
    <location>
        <begin position="181"/>
        <end position="193"/>
    </location>
</feature>
<feature type="region of interest" description="Disordered" evidence="1">
    <location>
        <begin position="160"/>
        <end position="631"/>
    </location>
</feature>
<feature type="compositionally biased region" description="Low complexity" evidence="1">
    <location>
        <begin position="1865"/>
        <end position="1874"/>
    </location>
</feature>
<feature type="compositionally biased region" description="Polar residues" evidence="1">
    <location>
        <begin position="412"/>
        <end position="424"/>
    </location>
</feature>
<evidence type="ECO:0000313" key="6">
    <source>
        <dbReference type="Proteomes" id="UP001583186"/>
    </source>
</evidence>
<name>A0ABR3ZQV4_9PEZI</name>
<organism evidence="5 6">
    <name type="scientific">Sporothrix stenoceras</name>
    <dbReference type="NCBI Taxonomy" id="5173"/>
    <lineage>
        <taxon>Eukaryota</taxon>
        <taxon>Fungi</taxon>
        <taxon>Dikarya</taxon>
        <taxon>Ascomycota</taxon>
        <taxon>Pezizomycotina</taxon>
        <taxon>Sordariomycetes</taxon>
        <taxon>Sordariomycetidae</taxon>
        <taxon>Ophiostomatales</taxon>
        <taxon>Ophiostomataceae</taxon>
        <taxon>Sporothrix</taxon>
    </lineage>
</organism>
<feature type="compositionally biased region" description="Polar residues" evidence="1">
    <location>
        <begin position="41"/>
        <end position="60"/>
    </location>
</feature>
<sequence length="2042" mass="222417">MPSASQVASDDDDVSSSSSSSSSDPSQSTYRAATPKKQKPGNATPSTPKNRNISAGQTPKSAPAAAAAAGPGGAAGAAAGAANRPRRLSQTPKVQPTLLTDFFLGRQSQVRVQAQRKRMNDAAAVKAEMRTAMRQSSVMRLQQPGGVRDRVKNWQKANAAAMVNGDPEVEPSEPTEVAVGADDKSVTEEDRIRIRARQKLRASKPPPARKEYPKTDGEDNGPSNGPRKKGKAGLKDRSGKSEGDSESDPGYDVFDDPGPSPKFNTMKAPKGRKGLNDEANVGEGSPPKKRIISDEHWMKRRNRTSPKTRSPKTKPGAAAAGGSPMPIPKDFLQRTAPNPTVKNKIKDWAMRVEPPNPAKPKESAQKARDLANDDESDVTKTAGPTSWRSAPDDGIRVRPIRSTRSAEDSRAQQHQRAAKDSNTTRWKKMQTDDGIRVRPMLPNESAEDLIEVILSDEERATSIKKKSLPNDGIRVRPVRESTPNDDTKENSNTKRRVSSTKKNTPMPPLSQDRPRPYSHTTSTTTRSAPTETTQREESSLGPEQPVTEEHESVLDTPTKKPVSRPRPRAKGKEPMRRRRTPSPTETRGDEATTRTGSFHEGSEGSWSGDDGENSIADSYGPSTVPPKSLADIPVGYSAFSELDLPIRGEGGRGRPRAVRKESFKGVPSVLKKVVSEGKKILHDKVDPPKPVVNQPPSIENWLHGTVDPFVEPVPARKVSSAQARQSTETQWKKDAQKRSTSESRKRPTEPSPTRSPKEARKVSSQKDSEFKSTAPAETDYTATDITGTTGITEATGTTGTTGTTATKTTPVKTRSSPATTPEPAPETPKSKTETPASGLKRSGATRSAASPLKSGSAKKPFRELLRDAFRGESGVVYKDKAPTSYPSYETGRDRGRYMGTDSEDSYEDTLDQRKPRRRSSGASAKSGTLTEFTESAVDSGYTESTDASSSFVSSATPSSGLPRRRPPPTSGDHELSTIVSVESYSTQASDTMSTISESTVTQDTILTKGSGDLSRRRSQKSSTGLKRRLTKHSDLVSVLSLPEDSQLPARTRSIRLARSLHRKTSKLDNANLDDLLLEFQEDENIYRRELKTMACGVIPVLLTQFVDKNGDSRATDVFRADLSNHKADIMSRAVVNMGVALEKLSLLHQFVPFTDAPRMVDWLEKVYPIYNNYLDVWRLGFQGVIVNLAPAAGKSAEEDSLVNGMERNEEGDVLDENGERVDVAYLLRRPLVRIKWMLKFAKGVNIILGRGVAGDIVYKLENLHEKAKRRNREETARKVDEDASNTDTTRVRDLRNLAILDNVHIDQTRQVSAKDWFDLSLSHSNGQRLECQVELIFRDKISDASDRGDVLIRETGGGDRSWLLFPPIPRSQISACKGNDNLTLTVMIRDTYKGREWYELITIVAELDETAADWLDILGTSPVPPPASNRMSLTPRKAEESDVPVGERKFNAEEARPESPRSPTTPTRYHKRRPSAPAVHPPRSDSLSHPLREDMRPDPAQLKSSASAPSIRDDGAPPPPAHRAPVTKSTPIIEPPVDLNPPARVRRRTSSPLKHEYHPSDISSGSDSTSESSGSESDSSSDGELEEDDVPDTLPGISIKHPDLGAAESVVSESSITPSNSASQAGVPGLQASYPSEYNLQLMASISYWSNRKGVWKDLGEPFSAIVITPGLIEAYVPGTNMTSTKHGPGFNSQSTLELEAGAPRPLIALDLTPLVMIRQSTVVDLEIRSPVRSFAKYCHLDANIFRFRAQSPGELVNLYTAVHQSRMNNAKFKALEEEARFRSFGQPQPTGDAGDDTSSHRRRSWFGRKNSYRASTRAPSQSQGSSSSVSATSFLRRLTGGGNMAFNINGSTVDRQSRAGSGGASFYTSSGSSSAGGGGFSFTTPRSPSVSLAESSNRGIQALGSSNIRMRCHLQTSANKWEDRGNCFLTIAKPPPGVRQELTIYHGLEKRVLVVSIPKKSSEKPLVVVDVVVGSACFSRLAARGIVLNVWEEIRDEQNRVGSVPSTGAVSGRVRKWCFQFSSAAVASWVFGLVASEVQIA</sequence>
<feature type="region of interest" description="Disordered" evidence="1">
    <location>
        <begin position="712"/>
        <end position="1027"/>
    </location>
</feature>
<feature type="compositionally biased region" description="Polar residues" evidence="1">
    <location>
        <begin position="1886"/>
        <end position="1897"/>
    </location>
</feature>
<dbReference type="Proteomes" id="UP001583186">
    <property type="component" value="Unassembled WGS sequence"/>
</dbReference>
<feature type="compositionally biased region" description="Basic and acidic residues" evidence="1">
    <location>
        <begin position="860"/>
        <end position="870"/>
    </location>
</feature>
<feature type="compositionally biased region" description="Low complexity" evidence="1">
    <location>
        <begin position="517"/>
        <end position="532"/>
    </location>
</feature>
<feature type="compositionally biased region" description="Acidic residues" evidence="1">
    <location>
        <begin position="244"/>
        <end position="255"/>
    </location>
</feature>
<feature type="region of interest" description="Disordered" evidence="1">
    <location>
        <begin position="1858"/>
        <end position="1897"/>
    </location>
</feature>
<feature type="region of interest" description="Disordered" evidence="1">
    <location>
        <begin position="1782"/>
        <end position="1832"/>
    </location>
</feature>
<accession>A0ABR3ZQV4</accession>
<feature type="compositionally biased region" description="Basic residues" evidence="1">
    <location>
        <begin position="561"/>
        <end position="580"/>
    </location>
</feature>
<feature type="compositionally biased region" description="Low complexity" evidence="1">
    <location>
        <begin position="15"/>
        <end position="28"/>
    </location>
</feature>
<protein>
    <recommendedName>
        <fullName evidence="7">Glucan 4-alpha-glucosidase</fullName>
    </recommendedName>
</protein>
<dbReference type="Pfam" id="PF24345">
    <property type="entry name" value="PH_24"/>
    <property type="match status" value="1"/>
</dbReference>
<comment type="caution">
    <text evidence="5">The sequence shown here is derived from an EMBL/GenBank/DDBJ whole genome shotgun (WGS) entry which is preliminary data.</text>
</comment>
<feature type="region of interest" description="Disordered" evidence="1">
    <location>
        <begin position="1"/>
        <end position="95"/>
    </location>
</feature>
<gene>
    <name evidence="5" type="ORF">Sste5346_000354</name>
</gene>
<dbReference type="InterPro" id="IPR056416">
    <property type="entry name" value="DH_2_fung"/>
</dbReference>
<feature type="domain" description="DBL homology" evidence="2">
    <location>
        <begin position="1068"/>
        <end position="1270"/>
    </location>
</feature>
<dbReference type="InterPro" id="IPR056223">
    <property type="entry name" value="PH_24"/>
</dbReference>
<evidence type="ECO:0000313" key="5">
    <source>
        <dbReference type="EMBL" id="KAL1903070.1"/>
    </source>
</evidence>
<evidence type="ECO:0000259" key="2">
    <source>
        <dbReference type="Pfam" id="PF24340"/>
    </source>
</evidence>
<feature type="compositionally biased region" description="Polar residues" evidence="1">
    <location>
        <begin position="1611"/>
        <end position="1624"/>
    </location>
</feature>
<feature type="compositionally biased region" description="Low complexity" evidence="1">
    <location>
        <begin position="777"/>
        <end position="819"/>
    </location>
</feature>
<reference evidence="5 6" key="1">
    <citation type="journal article" date="2024" name="IMA Fungus">
        <title>IMA Genome - F19 : A genome assembly and annotation guide to empower mycologists, including annotated draft genome sequences of Ceratocystis pirilliformis, Diaporthe australafricana, Fusarium ophioides, Paecilomyces lecythidis, and Sporothrix stenoceras.</title>
        <authorList>
            <person name="Aylward J."/>
            <person name="Wilson A.M."/>
            <person name="Visagie C.M."/>
            <person name="Spraker J."/>
            <person name="Barnes I."/>
            <person name="Buitendag C."/>
            <person name="Ceriani C."/>
            <person name="Del Mar Angel L."/>
            <person name="du Plessis D."/>
            <person name="Fuchs T."/>
            <person name="Gasser K."/>
            <person name="Kramer D."/>
            <person name="Li W."/>
            <person name="Munsamy K."/>
            <person name="Piso A."/>
            <person name="Price J.L."/>
            <person name="Sonnekus B."/>
            <person name="Thomas C."/>
            <person name="van der Nest A."/>
            <person name="van Dijk A."/>
            <person name="van Heerden A."/>
            <person name="van Vuuren N."/>
            <person name="Yilmaz N."/>
            <person name="Duong T.A."/>
            <person name="van der Merwe N.A."/>
            <person name="Wingfield M.J."/>
            <person name="Wingfield B.D."/>
        </authorList>
    </citation>
    <scope>NUCLEOTIDE SEQUENCE [LARGE SCALE GENOMIC DNA]</scope>
    <source>
        <strain evidence="5 6">CMW 5346</strain>
    </source>
</reference>
<feature type="compositionally biased region" description="Polar residues" evidence="1">
    <location>
        <begin position="719"/>
        <end position="729"/>
    </location>
</feature>
<feature type="compositionally biased region" description="Basic and acidic residues" evidence="1">
    <location>
        <begin position="359"/>
        <end position="371"/>
    </location>
</feature>
<feature type="compositionally biased region" description="Basic and acidic residues" evidence="1">
    <location>
        <begin position="233"/>
        <end position="243"/>
    </location>
</feature>
<feature type="domain" description="PH" evidence="3">
    <location>
        <begin position="1285"/>
        <end position="1425"/>
    </location>
</feature>
<evidence type="ECO:0008006" key="7">
    <source>
        <dbReference type="Google" id="ProtNLM"/>
    </source>
</evidence>
<feature type="compositionally biased region" description="Basic and acidic residues" evidence="1">
    <location>
        <begin position="1436"/>
        <end position="1459"/>
    </location>
</feature>
<feature type="compositionally biased region" description="Low complexity" evidence="1">
    <location>
        <begin position="1560"/>
        <end position="1578"/>
    </location>
</feature>
<feature type="compositionally biased region" description="Basic residues" evidence="1">
    <location>
        <begin position="298"/>
        <end position="312"/>
    </location>
</feature>
<dbReference type="Pfam" id="PF24340">
    <property type="entry name" value="DH_2"/>
    <property type="match status" value="1"/>
</dbReference>
<keyword evidence="6" id="KW-1185">Reference proteome</keyword>
<feature type="compositionally biased region" description="Acidic residues" evidence="1">
    <location>
        <begin position="1579"/>
        <end position="1591"/>
    </location>
</feature>
<feature type="compositionally biased region" description="Polar residues" evidence="1">
    <location>
        <begin position="977"/>
        <end position="1007"/>
    </location>
</feature>
<feature type="compositionally biased region" description="Basic and acidic residues" evidence="1">
    <location>
        <begin position="755"/>
        <end position="770"/>
    </location>
</feature>
<feature type="region of interest" description="Disordered" evidence="1">
    <location>
        <begin position="1419"/>
        <end position="1628"/>
    </location>
</feature>